<feature type="domain" description="Paf1 complex subunit Cdc73 N-terminal" evidence="7">
    <location>
        <begin position="2"/>
        <end position="122"/>
    </location>
</feature>
<dbReference type="InterPro" id="IPR032041">
    <property type="entry name" value="Cdc73_N"/>
</dbReference>
<comment type="subcellular location">
    <subcellularLocation>
        <location evidence="1">Nucleus</location>
    </subcellularLocation>
</comment>
<keyword evidence="4" id="KW-0804">Transcription</keyword>
<dbReference type="GO" id="GO:0000993">
    <property type="term" value="F:RNA polymerase II complex binding"/>
    <property type="evidence" value="ECO:0007669"/>
    <property type="project" value="TreeGrafter"/>
</dbReference>
<evidence type="ECO:0000256" key="5">
    <source>
        <dbReference type="ARBA" id="ARBA00023242"/>
    </source>
</evidence>
<dbReference type="GO" id="GO:0032968">
    <property type="term" value="P:positive regulation of transcription elongation by RNA polymerase II"/>
    <property type="evidence" value="ECO:0007669"/>
    <property type="project" value="TreeGrafter"/>
</dbReference>
<sequence>MDPLSALRDFTIRGDLDKIIRVNDEFRFGNEYTFPCSTKTAYRSKQGNLYTLETLVYCIQNTKIKFTDYLQDALALGIPAVTYIDWKPVKEYLSGKLSSTDSIVFPLPQESQNPNLNYRPDDPMLFDSRVDDSAFSDKLENENERVENYVSLIYANERPLKDRESLLECKNRDFYGVLVASTRREEERQRFESQQRKDGLVAKSRLMGADERGMGYVGDELGYDSAAKPKMHLKGGKIGEGVPIILVPSAFQTLITIYNVKEFLEDGVFIPTDVKAKQMKGPKPECVTVQKKFSTDRNRVMTAYEVRDKPSALKADDWDRVVAVFVLGKEWQFKDWPFKDHVEIFNKIIGFFMRFEDDSVESAKIVKQWNVKIISISKNKRHQDRAAALEVWDRLEEFAGAILCSLFLGFGDIDLIAYPILSSMREALMTVDNAVGDTFAGAYNWA</sequence>
<proteinExistence type="inferred from homology"/>
<comment type="similarity">
    <text evidence="2">Belongs to the CDC73 family.</text>
</comment>
<dbReference type="PANTHER" id="PTHR12466">
    <property type="entry name" value="CDC73 DOMAIN PROTEIN"/>
    <property type="match status" value="1"/>
</dbReference>
<evidence type="ECO:0000313" key="8">
    <source>
        <dbReference type="EMBL" id="CAK7327080.1"/>
    </source>
</evidence>
<evidence type="ECO:0008006" key="10">
    <source>
        <dbReference type="Google" id="ProtNLM"/>
    </source>
</evidence>
<keyword evidence="5" id="KW-0539">Nucleus</keyword>
<dbReference type="InterPro" id="IPR031336">
    <property type="entry name" value="CDC73_C"/>
</dbReference>
<gene>
    <name evidence="8" type="ORF">DCAF_LOCUS4787</name>
</gene>
<feature type="domain" description="Cell division control protein 73 C-terminal" evidence="6">
    <location>
        <begin position="242"/>
        <end position="398"/>
    </location>
</feature>
<dbReference type="FunFam" id="3.40.50.11990:FF:000002">
    <property type="entry name" value="protein CDC73 homolog"/>
    <property type="match status" value="1"/>
</dbReference>
<evidence type="ECO:0000313" key="9">
    <source>
        <dbReference type="Proteomes" id="UP001314170"/>
    </source>
</evidence>
<evidence type="ECO:0000256" key="2">
    <source>
        <dbReference type="ARBA" id="ARBA00010427"/>
    </source>
</evidence>
<evidence type="ECO:0000256" key="4">
    <source>
        <dbReference type="ARBA" id="ARBA00023163"/>
    </source>
</evidence>
<dbReference type="Gene3D" id="3.40.50.11990">
    <property type="entry name" value="RNA polymerase II accessory factor, Cdc73 C-terminal domain"/>
    <property type="match status" value="1"/>
</dbReference>
<dbReference type="PANTHER" id="PTHR12466:SF8">
    <property type="entry name" value="PARAFIBROMIN"/>
    <property type="match status" value="1"/>
</dbReference>
<keyword evidence="9" id="KW-1185">Reference proteome</keyword>
<comment type="caution">
    <text evidence="8">The sequence shown here is derived from an EMBL/GenBank/DDBJ whole genome shotgun (WGS) entry which is preliminary data.</text>
</comment>
<dbReference type="AlphaFoldDB" id="A0AAV1R251"/>
<dbReference type="Pfam" id="PF05179">
    <property type="entry name" value="CDC73_C"/>
    <property type="match status" value="1"/>
</dbReference>
<protein>
    <recommendedName>
        <fullName evidence="10">PHP</fullName>
    </recommendedName>
</protein>
<accession>A0AAV1R251</accession>
<evidence type="ECO:0000259" key="7">
    <source>
        <dbReference type="Pfam" id="PF16050"/>
    </source>
</evidence>
<dbReference type="Proteomes" id="UP001314170">
    <property type="component" value="Unassembled WGS sequence"/>
</dbReference>
<keyword evidence="3" id="KW-0805">Transcription regulation</keyword>
<dbReference type="GO" id="GO:0016593">
    <property type="term" value="C:Cdc73/Paf1 complex"/>
    <property type="evidence" value="ECO:0007669"/>
    <property type="project" value="InterPro"/>
</dbReference>
<organism evidence="8 9">
    <name type="scientific">Dovyalis caffra</name>
    <dbReference type="NCBI Taxonomy" id="77055"/>
    <lineage>
        <taxon>Eukaryota</taxon>
        <taxon>Viridiplantae</taxon>
        <taxon>Streptophyta</taxon>
        <taxon>Embryophyta</taxon>
        <taxon>Tracheophyta</taxon>
        <taxon>Spermatophyta</taxon>
        <taxon>Magnoliopsida</taxon>
        <taxon>eudicotyledons</taxon>
        <taxon>Gunneridae</taxon>
        <taxon>Pentapetalae</taxon>
        <taxon>rosids</taxon>
        <taxon>fabids</taxon>
        <taxon>Malpighiales</taxon>
        <taxon>Salicaceae</taxon>
        <taxon>Flacourtieae</taxon>
        <taxon>Dovyalis</taxon>
    </lineage>
</organism>
<evidence type="ECO:0000259" key="6">
    <source>
        <dbReference type="Pfam" id="PF05179"/>
    </source>
</evidence>
<reference evidence="8 9" key="1">
    <citation type="submission" date="2024-01" db="EMBL/GenBank/DDBJ databases">
        <authorList>
            <person name="Waweru B."/>
        </authorList>
    </citation>
    <scope>NUCLEOTIDE SEQUENCE [LARGE SCALE GENOMIC DNA]</scope>
</reference>
<dbReference type="GO" id="GO:0006368">
    <property type="term" value="P:transcription elongation by RNA polymerase II"/>
    <property type="evidence" value="ECO:0007669"/>
    <property type="project" value="InterPro"/>
</dbReference>
<dbReference type="InterPro" id="IPR038103">
    <property type="entry name" value="CDC73_C_sf"/>
</dbReference>
<dbReference type="EMBL" id="CAWUPB010000851">
    <property type="protein sequence ID" value="CAK7327080.1"/>
    <property type="molecule type" value="Genomic_DNA"/>
</dbReference>
<evidence type="ECO:0000256" key="3">
    <source>
        <dbReference type="ARBA" id="ARBA00023015"/>
    </source>
</evidence>
<name>A0AAV1R251_9ROSI</name>
<evidence type="ECO:0000256" key="1">
    <source>
        <dbReference type="ARBA" id="ARBA00004123"/>
    </source>
</evidence>
<dbReference type="InterPro" id="IPR007852">
    <property type="entry name" value="Cdc73/Parafibromin"/>
</dbReference>
<dbReference type="Pfam" id="PF16050">
    <property type="entry name" value="CDC73_N"/>
    <property type="match status" value="1"/>
</dbReference>